<accession>A0A1E5PZR0</accession>
<organism evidence="2 3">
    <name type="scientific">Streptomyces subrutilus</name>
    <dbReference type="NCBI Taxonomy" id="36818"/>
    <lineage>
        <taxon>Bacteria</taxon>
        <taxon>Bacillati</taxon>
        <taxon>Actinomycetota</taxon>
        <taxon>Actinomycetes</taxon>
        <taxon>Kitasatosporales</taxon>
        <taxon>Streptomycetaceae</taxon>
        <taxon>Streptomyces</taxon>
    </lineage>
</organism>
<gene>
    <name evidence="2" type="ORF">BGK67_30285</name>
</gene>
<sequence length="113" mass="10976">MSGGSSNGTKPRPQAATGARDGARAASDAASGAGRALAALPAPLAEKTAAAAQAVRGTVGRAGWIWTAVRARKAIAAGAATAGAVVVTTAYSAGRRAGLRQRGPLSRLTGGRI</sequence>
<evidence type="ECO:0000313" key="3">
    <source>
        <dbReference type="Proteomes" id="UP000095705"/>
    </source>
</evidence>
<protein>
    <submittedName>
        <fullName evidence="2">Uncharacterized protein</fullName>
    </submittedName>
</protein>
<evidence type="ECO:0000313" key="2">
    <source>
        <dbReference type="EMBL" id="OEJ35039.1"/>
    </source>
</evidence>
<name>A0A1E5PZR0_9ACTN</name>
<proteinExistence type="predicted"/>
<feature type="region of interest" description="Disordered" evidence="1">
    <location>
        <begin position="1"/>
        <end position="28"/>
    </location>
</feature>
<dbReference type="Proteomes" id="UP000095705">
    <property type="component" value="Unassembled WGS sequence"/>
</dbReference>
<feature type="compositionally biased region" description="Low complexity" evidence="1">
    <location>
        <begin position="14"/>
        <end position="28"/>
    </location>
</feature>
<dbReference type="EMBL" id="MEHK01000001">
    <property type="protein sequence ID" value="OEJ35039.1"/>
    <property type="molecule type" value="Genomic_DNA"/>
</dbReference>
<reference evidence="2 3" key="1">
    <citation type="submission" date="2016-08" db="EMBL/GenBank/DDBJ databases">
        <title>The complete genome of Streptomyces subrutilus 10-1-1.</title>
        <authorList>
            <person name="Chen X."/>
        </authorList>
    </citation>
    <scope>NUCLEOTIDE SEQUENCE [LARGE SCALE GENOMIC DNA]</scope>
    <source>
        <strain evidence="2 3">10-1-1</strain>
    </source>
</reference>
<keyword evidence="3" id="KW-1185">Reference proteome</keyword>
<dbReference type="AlphaFoldDB" id="A0A1E5PZR0"/>
<comment type="caution">
    <text evidence="2">The sequence shown here is derived from an EMBL/GenBank/DDBJ whole genome shotgun (WGS) entry which is preliminary data.</text>
</comment>
<dbReference type="STRING" id="36818.BGK67_30285"/>
<evidence type="ECO:0000256" key="1">
    <source>
        <dbReference type="SAM" id="MobiDB-lite"/>
    </source>
</evidence>